<evidence type="ECO:0000256" key="1">
    <source>
        <dbReference type="SAM" id="MobiDB-lite"/>
    </source>
</evidence>
<feature type="chain" id="PRO_5046942478" evidence="2">
    <location>
        <begin position="20"/>
        <end position="201"/>
    </location>
</feature>
<dbReference type="Proteomes" id="UP001176429">
    <property type="component" value="Unassembled WGS sequence"/>
</dbReference>
<comment type="caution">
    <text evidence="3">The sequence shown here is derived from an EMBL/GenBank/DDBJ whole genome shotgun (WGS) entry which is preliminary data.</text>
</comment>
<gene>
    <name evidence="3" type="ORF">Q5H93_02295</name>
</gene>
<keyword evidence="2" id="KW-0732">Signal</keyword>
<organism evidence="3 4">
    <name type="scientific">Hymenobacter aranciens</name>
    <dbReference type="NCBI Taxonomy" id="3063996"/>
    <lineage>
        <taxon>Bacteria</taxon>
        <taxon>Pseudomonadati</taxon>
        <taxon>Bacteroidota</taxon>
        <taxon>Cytophagia</taxon>
        <taxon>Cytophagales</taxon>
        <taxon>Hymenobacteraceae</taxon>
        <taxon>Hymenobacter</taxon>
    </lineage>
</organism>
<sequence length="201" mass="21476">MKTSSILLAAAALTLQLSACVSTDRELGASSQDPRATYTPPATADRTRLNSSSVLNTVRATHAFSDPGTQDNFVLQLRGTRVLNAQAHLIVTNSKGDTISHEIMPARALIQDKMLEDPQAATVRDKEIAILQGMNAFFAPANFTTPAVPASTPQPAEVDTKAWQALRDDPTAVAFDFMGPGGAERRLAYARKLGKSVVISQ</sequence>
<dbReference type="RefSeq" id="WP_305004865.1">
    <property type="nucleotide sequence ID" value="NZ_JAUQSY010000002.1"/>
</dbReference>
<feature type="signal peptide" evidence="2">
    <location>
        <begin position="1"/>
        <end position="19"/>
    </location>
</feature>
<accession>A0ABT9B5K4</accession>
<evidence type="ECO:0000256" key="2">
    <source>
        <dbReference type="SAM" id="SignalP"/>
    </source>
</evidence>
<evidence type="ECO:0000313" key="4">
    <source>
        <dbReference type="Proteomes" id="UP001176429"/>
    </source>
</evidence>
<dbReference type="EMBL" id="JAUQSY010000002">
    <property type="protein sequence ID" value="MDO7873546.1"/>
    <property type="molecule type" value="Genomic_DNA"/>
</dbReference>
<evidence type="ECO:0000313" key="3">
    <source>
        <dbReference type="EMBL" id="MDO7873546.1"/>
    </source>
</evidence>
<reference evidence="3" key="1">
    <citation type="submission" date="2023-07" db="EMBL/GenBank/DDBJ databases">
        <authorList>
            <person name="Kim M.K."/>
        </authorList>
    </citation>
    <scope>NUCLEOTIDE SEQUENCE</scope>
    <source>
        <strain evidence="3">ASUV-10-1</strain>
    </source>
</reference>
<feature type="region of interest" description="Disordered" evidence="1">
    <location>
        <begin position="26"/>
        <end position="46"/>
    </location>
</feature>
<proteinExistence type="predicted"/>
<protein>
    <submittedName>
        <fullName evidence="3">Uncharacterized protein</fullName>
    </submittedName>
</protein>
<name>A0ABT9B5K4_9BACT</name>
<keyword evidence="4" id="KW-1185">Reference proteome</keyword>